<keyword evidence="2 3" id="KW-0040">ANK repeat</keyword>
<keyword evidence="6" id="KW-1185">Reference proteome</keyword>
<accession>A0A9Q8ZAY0</accession>
<feature type="compositionally biased region" description="Pro residues" evidence="4">
    <location>
        <begin position="181"/>
        <end position="197"/>
    </location>
</feature>
<dbReference type="EMBL" id="CP089278">
    <property type="protein sequence ID" value="USP79811.1"/>
    <property type="molecule type" value="Genomic_DNA"/>
</dbReference>
<feature type="repeat" description="ANK" evidence="3">
    <location>
        <begin position="507"/>
        <end position="539"/>
    </location>
</feature>
<organism evidence="5 6">
    <name type="scientific">Curvularia clavata</name>
    <dbReference type="NCBI Taxonomy" id="95742"/>
    <lineage>
        <taxon>Eukaryota</taxon>
        <taxon>Fungi</taxon>
        <taxon>Dikarya</taxon>
        <taxon>Ascomycota</taxon>
        <taxon>Pezizomycotina</taxon>
        <taxon>Dothideomycetes</taxon>
        <taxon>Pleosporomycetidae</taxon>
        <taxon>Pleosporales</taxon>
        <taxon>Pleosporineae</taxon>
        <taxon>Pleosporaceae</taxon>
        <taxon>Curvularia</taxon>
    </lineage>
</organism>
<dbReference type="Pfam" id="PF12796">
    <property type="entry name" value="Ank_2"/>
    <property type="match status" value="5"/>
</dbReference>
<reference evidence="5" key="1">
    <citation type="submission" date="2021-12" db="EMBL/GenBank/DDBJ databases">
        <title>Curvularia clavata genome.</title>
        <authorList>
            <person name="Cao Y."/>
        </authorList>
    </citation>
    <scope>NUCLEOTIDE SEQUENCE</scope>
    <source>
        <strain evidence="5">Yc1106</strain>
    </source>
</reference>
<dbReference type="Proteomes" id="UP001056012">
    <property type="component" value="Chromosome 5"/>
</dbReference>
<dbReference type="VEuPathDB" id="FungiDB:yc1106_07085"/>
<dbReference type="PANTHER" id="PTHR24198">
    <property type="entry name" value="ANKYRIN REPEAT AND PROTEIN KINASE DOMAIN-CONTAINING PROTEIN"/>
    <property type="match status" value="1"/>
</dbReference>
<proteinExistence type="predicted"/>
<feature type="region of interest" description="Disordered" evidence="4">
    <location>
        <begin position="175"/>
        <end position="214"/>
    </location>
</feature>
<dbReference type="PROSITE" id="PS50297">
    <property type="entry name" value="ANK_REP_REGION"/>
    <property type="match status" value="5"/>
</dbReference>
<feature type="repeat" description="ANK" evidence="3">
    <location>
        <begin position="373"/>
        <end position="405"/>
    </location>
</feature>
<dbReference type="Gene3D" id="1.25.40.20">
    <property type="entry name" value="Ankyrin repeat-containing domain"/>
    <property type="match status" value="4"/>
</dbReference>
<evidence type="ECO:0000256" key="2">
    <source>
        <dbReference type="ARBA" id="ARBA00023043"/>
    </source>
</evidence>
<feature type="repeat" description="ANK" evidence="3">
    <location>
        <begin position="440"/>
        <end position="472"/>
    </location>
</feature>
<dbReference type="SMART" id="SM00248">
    <property type="entry name" value="ANK"/>
    <property type="match status" value="14"/>
</dbReference>
<evidence type="ECO:0000313" key="6">
    <source>
        <dbReference type="Proteomes" id="UP001056012"/>
    </source>
</evidence>
<feature type="repeat" description="ANK" evidence="3">
    <location>
        <begin position="598"/>
        <end position="630"/>
    </location>
</feature>
<feature type="repeat" description="ANK" evidence="3">
    <location>
        <begin position="848"/>
        <end position="880"/>
    </location>
</feature>
<evidence type="ECO:0000256" key="3">
    <source>
        <dbReference type="PROSITE-ProRule" id="PRU00023"/>
    </source>
</evidence>
<protein>
    <submittedName>
        <fullName evidence="5">Uncharacterized protein</fullName>
    </submittedName>
</protein>
<evidence type="ECO:0000256" key="4">
    <source>
        <dbReference type="SAM" id="MobiDB-lite"/>
    </source>
</evidence>
<evidence type="ECO:0000256" key="1">
    <source>
        <dbReference type="ARBA" id="ARBA00022737"/>
    </source>
</evidence>
<feature type="repeat" description="ANK" evidence="3">
    <location>
        <begin position="406"/>
        <end position="438"/>
    </location>
</feature>
<name>A0A9Q8ZAY0_CURCL</name>
<dbReference type="AlphaFoldDB" id="A0A9Q8ZAY0"/>
<dbReference type="PANTHER" id="PTHR24198:SF165">
    <property type="entry name" value="ANKYRIN REPEAT-CONTAINING PROTEIN-RELATED"/>
    <property type="match status" value="1"/>
</dbReference>
<dbReference type="SUPFAM" id="SSF48403">
    <property type="entry name" value="Ankyrin repeat"/>
    <property type="match status" value="2"/>
</dbReference>
<dbReference type="InterPro" id="IPR036770">
    <property type="entry name" value="Ankyrin_rpt-contain_sf"/>
</dbReference>
<keyword evidence="1" id="KW-0677">Repeat</keyword>
<gene>
    <name evidence="5" type="ORF">yc1106_07085</name>
</gene>
<sequence>MAPAKETSLELCKRVNVQGNTIAIRMLEYLSTAKTPLHGFEQLAREFIELCQELWSIESGVEETSKTRNGLPVEVSQELDRRVRQVGEEFSVLAQMVNKFVDKENHKGGFGMKFRMMFADTDVEKMRHTLARSRDALKVSSAMFRWTIGDARADASMGIGYAGLIAALERLNPSKSSTLPPVHPAPTGNLPPTPPKPASHHGDRDPPVMPAASRLDRPSLNELRHDEGFNFHSERSISRQDESGLSSSIVDLHKNWRPAPPSARSSESTRETMYHQNAPYHENPLYEEVVSSYSGLSPIEEKLRSLSVSERYDDHLASSKVDSLVASQNWGPRQSGGSKNVGGKAALFNAVEQRRHRILEQLLEGGAKAEPHVESAMLRVAVHNQDVETVALLLRYGADANGFDREGVTPLFAATRGQSLDCAKVLLKHGADPNLSAGPDSESPLSTAASQNYIDFVQLFLDNGGDIGFIMENGSTALISAMNKTTSPKCVEVLLSGKGDPNAKNGEGTTPLFQAIQANRIDLMTVLLDHGANPNLPGPKHPLWPSTYKPKALQLLLQRGADHKKTPGVMELASSLKKLESIKILMEAGVSPNVRKDNVYTPLCSAIRDNSPEIVTYLLDHGADPNFNAAEYPAFKCITHKRTHFLPQLVAAGADLNKPKGIIETAVKFNDKDAMIYLLDHGVNPNDRTPEGCTALTTAIREDRAELVDILLQRGADPTIRGEDWPLCMAVKRPEILKKLLAATPNPRAFRGVVEMAVVANQLDSIKLLLEAGVSVEDKNCGVFSPLTTAIREERKVIVRYLLDVANADPNAPGEHLPIVKALRRYNGDTEIIQMLLTRGADINKMHRGWNAILQAVENGDAEILKLLLEMGGPPDLQALDESGRPVIDIVTERGWEEGLGLLFPNVGGRPKHSKSFSISDWKWMSVELEREYQNHRYDHDDDVADDCSQASSMLLHA</sequence>
<dbReference type="InterPro" id="IPR002110">
    <property type="entry name" value="Ankyrin_rpt"/>
</dbReference>
<feature type="repeat" description="ANK" evidence="3">
    <location>
        <begin position="691"/>
        <end position="723"/>
    </location>
</feature>
<evidence type="ECO:0000313" key="5">
    <source>
        <dbReference type="EMBL" id="USP79811.1"/>
    </source>
</evidence>
<dbReference type="PROSITE" id="PS50088">
    <property type="entry name" value="ANK_REPEAT"/>
    <property type="match status" value="7"/>
</dbReference>
<dbReference type="OrthoDB" id="426293at2759"/>